<gene>
    <name evidence="2" type="ORF">KSP40_PGU002519</name>
</gene>
<evidence type="ECO:0000313" key="3">
    <source>
        <dbReference type="Proteomes" id="UP001412067"/>
    </source>
</evidence>
<dbReference type="EMBL" id="JBBWWR010000021">
    <property type="protein sequence ID" value="KAK8938309.1"/>
    <property type="molecule type" value="Genomic_DNA"/>
</dbReference>
<evidence type="ECO:0000256" key="1">
    <source>
        <dbReference type="SAM" id="MobiDB-lite"/>
    </source>
</evidence>
<comment type="caution">
    <text evidence="2">The sequence shown here is derived from an EMBL/GenBank/DDBJ whole genome shotgun (WGS) entry which is preliminary data.</text>
</comment>
<protein>
    <submittedName>
        <fullName evidence="2">Uncharacterized protein</fullName>
    </submittedName>
</protein>
<feature type="compositionally biased region" description="Basic and acidic residues" evidence="1">
    <location>
        <begin position="62"/>
        <end position="71"/>
    </location>
</feature>
<proteinExistence type="predicted"/>
<feature type="compositionally biased region" description="Low complexity" evidence="1">
    <location>
        <begin position="88"/>
        <end position="109"/>
    </location>
</feature>
<feature type="region of interest" description="Disordered" evidence="1">
    <location>
        <begin position="83"/>
        <end position="111"/>
    </location>
</feature>
<name>A0ABR2LF11_9ASPA</name>
<sequence>MGVKWGWTKVNPTNPMVGTTPRRNVHTAHGQTAPAAGPSHDPLEARSQGRAAGRPLRATHARGHEAQQTVDHHRATLARGCEAERPTTRPAATARPTRVAARPTTQPAASARPLVARPHVPNALSQVQATDRSSLCSLLVEWQNRRAPCRSRGRAWPVAWSAGLRRPDPVVGRPLHRRWPTPSPPQAGPFTAAGRPLRRCRPVLFQSVPCLPPNHPPFDRPVTT</sequence>
<dbReference type="Proteomes" id="UP001412067">
    <property type="component" value="Unassembled WGS sequence"/>
</dbReference>
<reference evidence="2 3" key="1">
    <citation type="journal article" date="2022" name="Nat. Plants">
        <title>Genomes of leafy and leafless Platanthera orchids illuminate the evolution of mycoheterotrophy.</title>
        <authorList>
            <person name="Li M.H."/>
            <person name="Liu K.W."/>
            <person name="Li Z."/>
            <person name="Lu H.C."/>
            <person name="Ye Q.L."/>
            <person name="Zhang D."/>
            <person name="Wang J.Y."/>
            <person name="Li Y.F."/>
            <person name="Zhong Z.M."/>
            <person name="Liu X."/>
            <person name="Yu X."/>
            <person name="Liu D.K."/>
            <person name="Tu X.D."/>
            <person name="Liu B."/>
            <person name="Hao Y."/>
            <person name="Liao X.Y."/>
            <person name="Jiang Y.T."/>
            <person name="Sun W.H."/>
            <person name="Chen J."/>
            <person name="Chen Y.Q."/>
            <person name="Ai Y."/>
            <person name="Zhai J.W."/>
            <person name="Wu S.S."/>
            <person name="Zhou Z."/>
            <person name="Hsiao Y.Y."/>
            <person name="Wu W.L."/>
            <person name="Chen Y.Y."/>
            <person name="Lin Y.F."/>
            <person name="Hsu J.L."/>
            <person name="Li C.Y."/>
            <person name="Wang Z.W."/>
            <person name="Zhao X."/>
            <person name="Zhong W.Y."/>
            <person name="Ma X.K."/>
            <person name="Ma L."/>
            <person name="Huang J."/>
            <person name="Chen G.Z."/>
            <person name="Huang M.Z."/>
            <person name="Huang L."/>
            <person name="Peng D.H."/>
            <person name="Luo Y.B."/>
            <person name="Zou S.Q."/>
            <person name="Chen S.P."/>
            <person name="Lan S."/>
            <person name="Tsai W.C."/>
            <person name="Van de Peer Y."/>
            <person name="Liu Z.J."/>
        </authorList>
    </citation>
    <scope>NUCLEOTIDE SEQUENCE [LARGE SCALE GENOMIC DNA]</scope>
    <source>
        <strain evidence="2">Lor288</strain>
    </source>
</reference>
<feature type="region of interest" description="Disordered" evidence="1">
    <location>
        <begin position="1"/>
        <end position="71"/>
    </location>
</feature>
<evidence type="ECO:0000313" key="2">
    <source>
        <dbReference type="EMBL" id="KAK8938309.1"/>
    </source>
</evidence>
<keyword evidence="3" id="KW-1185">Reference proteome</keyword>
<accession>A0ABR2LF11</accession>
<organism evidence="2 3">
    <name type="scientific">Platanthera guangdongensis</name>
    <dbReference type="NCBI Taxonomy" id="2320717"/>
    <lineage>
        <taxon>Eukaryota</taxon>
        <taxon>Viridiplantae</taxon>
        <taxon>Streptophyta</taxon>
        <taxon>Embryophyta</taxon>
        <taxon>Tracheophyta</taxon>
        <taxon>Spermatophyta</taxon>
        <taxon>Magnoliopsida</taxon>
        <taxon>Liliopsida</taxon>
        <taxon>Asparagales</taxon>
        <taxon>Orchidaceae</taxon>
        <taxon>Orchidoideae</taxon>
        <taxon>Orchideae</taxon>
        <taxon>Orchidinae</taxon>
        <taxon>Platanthera</taxon>
    </lineage>
</organism>